<organism evidence="2 3">
    <name type="scientific">Rhizobium lusitanum</name>
    <dbReference type="NCBI Taxonomy" id="293958"/>
    <lineage>
        <taxon>Bacteria</taxon>
        <taxon>Pseudomonadati</taxon>
        <taxon>Pseudomonadota</taxon>
        <taxon>Alphaproteobacteria</taxon>
        <taxon>Hyphomicrobiales</taxon>
        <taxon>Rhizobiaceae</taxon>
        <taxon>Rhizobium/Agrobacterium group</taxon>
        <taxon>Rhizobium</taxon>
    </lineage>
</organism>
<dbReference type="GO" id="GO:0003677">
    <property type="term" value="F:DNA binding"/>
    <property type="evidence" value="ECO:0007669"/>
    <property type="project" value="InterPro"/>
</dbReference>
<dbReference type="InterPro" id="IPR027417">
    <property type="entry name" value="P-loop_NTPase"/>
</dbReference>
<evidence type="ECO:0000256" key="1">
    <source>
        <dbReference type="ARBA" id="ARBA00034923"/>
    </source>
</evidence>
<dbReference type="GO" id="GO:0043138">
    <property type="term" value="F:3'-5' DNA helicase activity"/>
    <property type="evidence" value="ECO:0007669"/>
    <property type="project" value="TreeGrafter"/>
</dbReference>
<dbReference type="GO" id="GO:0005524">
    <property type="term" value="F:ATP binding"/>
    <property type="evidence" value="ECO:0007669"/>
    <property type="project" value="InterPro"/>
</dbReference>
<dbReference type="Proteomes" id="UP000565576">
    <property type="component" value="Unassembled WGS sequence"/>
</dbReference>
<protein>
    <recommendedName>
        <fullName evidence="1">DNA 3'-5' helicase II</fullName>
    </recommendedName>
</protein>
<dbReference type="PANTHER" id="PTHR11070:SF2">
    <property type="entry name" value="ATP-DEPENDENT DNA HELICASE SRS2"/>
    <property type="match status" value="1"/>
</dbReference>
<dbReference type="EMBL" id="JACHBG010000017">
    <property type="protein sequence ID" value="MBB6487925.1"/>
    <property type="molecule type" value="Genomic_DNA"/>
</dbReference>
<comment type="caution">
    <text evidence="2">The sequence shown here is derived from an EMBL/GenBank/DDBJ whole genome shotgun (WGS) entry which is preliminary data.</text>
</comment>
<dbReference type="SUPFAM" id="SSF52540">
    <property type="entry name" value="P-loop containing nucleoside triphosphate hydrolases"/>
    <property type="match status" value="1"/>
</dbReference>
<keyword evidence="2" id="KW-0347">Helicase</keyword>
<dbReference type="AlphaFoldDB" id="A0A7X0IVR0"/>
<keyword evidence="2" id="KW-0067">ATP-binding</keyword>
<reference evidence="2 3" key="1">
    <citation type="submission" date="2020-08" db="EMBL/GenBank/DDBJ databases">
        <title>Genomic Encyclopedia of Type Strains, Phase IV (KMG-V): Genome sequencing to study the core and pangenomes of soil and plant-associated prokaryotes.</title>
        <authorList>
            <person name="Whitman W."/>
        </authorList>
    </citation>
    <scope>NUCLEOTIDE SEQUENCE [LARGE SCALE GENOMIC DNA]</scope>
    <source>
        <strain evidence="2 3">SEMIA 4060</strain>
    </source>
</reference>
<gene>
    <name evidence="2" type="ORF">GGD46_005235</name>
</gene>
<proteinExistence type="predicted"/>
<keyword evidence="2" id="KW-0547">Nucleotide-binding</keyword>
<accession>A0A7X0IVR0</accession>
<dbReference type="InterPro" id="IPR000212">
    <property type="entry name" value="DNA_helicase_UvrD/REP"/>
</dbReference>
<name>A0A7X0IVR0_9HYPH</name>
<dbReference type="PANTHER" id="PTHR11070">
    <property type="entry name" value="UVRD / RECB / PCRA DNA HELICASE FAMILY MEMBER"/>
    <property type="match status" value="1"/>
</dbReference>
<dbReference type="GO" id="GO:0000725">
    <property type="term" value="P:recombinational repair"/>
    <property type="evidence" value="ECO:0007669"/>
    <property type="project" value="TreeGrafter"/>
</dbReference>
<dbReference type="RefSeq" id="WP_184709239.1">
    <property type="nucleotide sequence ID" value="NZ_JACHBG010000017.1"/>
</dbReference>
<dbReference type="Pfam" id="PF13245">
    <property type="entry name" value="AAA_19"/>
    <property type="match status" value="1"/>
</dbReference>
<dbReference type="Gene3D" id="3.40.50.300">
    <property type="entry name" value="P-loop containing nucleotide triphosphate hydrolases"/>
    <property type="match status" value="1"/>
</dbReference>
<keyword evidence="2" id="KW-0378">Hydrolase</keyword>
<sequence>MRSPNRIVIAAAGGGKTTRIVDEVLADKSVRSAIVTYTRNNVREIQAKFYQRGLTIPQHVEIIPWYTFLLREMARPYRNYKYEKRIDGIFWTETTVDRFAPKADVGRYYFGNSSTIYSNRLAEFICDCNAAAGGAIFQRLEQRFTRIYIDEIQDVAGYDLDIIDLMLRSKLEVVLVGDPRQSTFTTNNSNRHKGFRGPDIIKKFQEWEKKKLAQLEHRVETHRCNQLIADLADSFYPDHEKTQSQNKDLTGHDGVFAIRPDEVSDYYRTFDPQVLRLSVKTACAGLPAMNFGEAKGMEFDRVLVFPHLKALKWLKTGNYEHIDGVRPELYVGVSRARYSVTFVHDGEIALKGVPRWR</sequence>
<evidence type="ECO:0000313" key="3">
    <source>
        <dbReference type="Proteomes" id="UP000565576"/>
    </source>
</evidence>
<dbReference type="GO" id="GO:0016787">
    <property type="term" value="F:hydrolase activity"/>
    <property type="evidence" value="ECO:0007669"/>
    <property type="project" value="UniProtKB-KW"/>
</dbReference>
<evidence type="ECO:0000313" key="2">
    <source>
        <dbReference type="EMBL" id="MBB6487925.1"/>
    </source>
</evidence>